<evidence type="ECO:0000256" key="2">
    <source>
        <dbReference type="ARBA" id="ARBA00022741"/>
    </source>
</evidence>
<dbReference type="CDD" id="cd19497">
    <property type="entry name" value="RecA-like_ClpX"/>
    <property type="match status" value="1"/>
</dbReference>
<dbReference type="EMBL" id="LKAJ01000012">
    <property type="protein sequence ID" value="KRG20418.1"/>
    <property type="molecule type" value="Genomic_DNA"/>
</dbReference>
<dbReference type="GO" id="GO:0005524">
    <property type="term" value="F:ATP binding"/>
    <property type="evidence" value="ECO:0007669"/>
    <property type="project" value="UniProtKB-UniRule"/>
</dbReference>
<dbReference type="STRING" id="295108.HT99x_02516"/>
<dbReference type="EMBL" id="LKAJ02000001">
    <property type="protein sequence ID" value="MCS5711726.1"/>
    <property type="molecule type" value="Genomic_DNA"/>
</dbReference>
<comment type="subunit">
    <text evidence="6">Component of the ClpX-ClpP complex. Forms a hexameric ring that, in the presence of ATP, binds to fourteen ClpP subunits assembled into a disk-like structure with a central cavity, resembling the structure of eukaryotic proteasomes.</text>
</comment>
<dbReference type="InterPro" id="IPR010603">
    <property type="entry name" value="Znf_CppX_C4"/>
</dbReference>
<dbReference type="InterPro" id="IPR038366">
    <property type="entry name" value="Znf_CppX_C4_sf"/>
</dbReference>
<evidence type="ECO:0000256" key="1">
    <source>
        <dbReference type="ARBA" id="ARBA00022723"/>
    </source>
</evidence>
<dbReference type="InterPro" id="IPR046425">
    <property type="entry name" value="ClpX_bact"/>
</dbReference>
<feature type="domain" description="ClpX-type ZB" evidence="8">
    <location>
        <begin position="4"/>
        <end position="57"/>
    </location>
</feature>
<dbReference type="Gene3D" id="3.40.50.300">
    <property type="entry name" value="P-loop containing nucleotide triphosphate hydrolases"/>
    <property type="match status" value="1"/>
</dbReference>
<evidence type="ECO:0000256" key="5">
    <source>
        <dbReference type="ARBA" id="ARBA00023186"/>
    </source>
</evidence>
<dbReference type="GO" id="GO:0009376">
    <property type="term" value="C:HslUV protease complex"/>
    <property type="evidence" value="ECO:0007669"/>
    <property type="project" value="TreeGrafter"/>
</dbReference>
<dbReference type="GO" id="GO:0051603">
    <property type="term" value="P:proteolysis involved in protein catabolic process"/>
    <property type="evidence" value="ECO:0007669"/>
    <property type="project" value="TreeGrafter"/>
</dbReference>
<dbReference type="InterPro" id="IPR003593">
    <property type="entry name" value="AAA+_ATPase"/>
</dbReference>
<dbReference type="InterPro" id="IPR027417">
    <property type="entry name" value="P-loop_NTPase"/>
</dbReference>
<dbReference type="Pfam" id="PF07724">
    <property type="entry name" value="AAA_2"/>
    <property type="match status" value="1"/>
</dbReference>
<dbReference type="GO" id="GO:0008270">
    <property type="term" value="F:zinc ion binding"/>
    <property type="evidence" value="ECO:0007669"/>
    <property type="project" value="UniProtKB-UniRule"/>
</dbReference>
<dbReference type="PANTHER" id="PTHR48102:SF7">
    <property type="entry name" value="ATP-DEPENDENT CLP PROTEASE ATP-BINDING SUBUNIT CLPX-LIKE, MITOCHONDRIAL"/>
    <property type="match status" value="1"/>
</dbReference>
<organism evidence="9">
    <name type="scientific">Candidatus Berkiella aquae</name>
    <dbReference type="NCBI Taxonomy" id="295108"/>
    <lineage>
        <taxon>Bacteria</taxon>
        <taxon>Pseudomonadati</taxon>
        <taxon>Pseudomonadota</taxon>
        <taxon>Gammaproteobacteria</taxon>
        <taxon>Candidatus Berkiellales</taxon>
        <taxon>Candidatus Berkiellaceae</taxon>
        <taxon>Candidatus Berkiella</taxon>
    </lineage>
</organism>
<dbReference type="OrthoDB" id="9804062at2"/>
<protein>
    <recommendedName>
        <fullName evidence="6">ATP-dependent Clp protease ATP-binding subunit ClpX</fullName>
    </recommendedName>
</protein>
<dbReference type="SMART" id="SM01086">
    <property type="entry name" value="ClpB_D2-small"/>
    <property type="match status" value="1"/>
</dbReference>
<dbReference type="Gene3D" id="1.10.8.60">
    <property type="match status" value="1"/>
</dbReference>
<comment type="caution">
    <text evidence="9">The sequence shown here is derived from an EMBL/GenBank/DDBJ whole genome shotgun (WGS) entry which is preliminary data.</text>
</comment>
<keyword evidence="11" id="KW-1185">Reference proteome</keyword>
<keyword evidence="9" id="KW-0645">Protease</keyword>
<dbReference type="InterPro" id="IPR003959">
    <property type="entry name" value="ATPase_AAA_core"/>
</dbReference>
<dbReference type="GO" id="GO:0046983">
    <property type="term" value="F:protein dimerization activity"/>
    <property type="evidence" value="ECO:0007669"/>
    <property type="project" value="UniProtKB-UniRule"/>
</dbReference>
<feature type="binding site" evidence="6 7">
    <location>
        <position position="41"/>
    </location>
    <ligand>
        <name>Zn(2+)</name>
        <dbReference type="ChEBI" id="CHEBI:29105"/>
    </ligand>
</feature>
<accession>A0A0Q9YRU7</accession>
<dbReference type="AlphaFoldDB" id="A0A0Q9YRU7"/>
<keyword evidence="4 6" id="KW-0067">ATP-binding</keyword>
<dbReference type="GO" id="GO:0140662">
    <property type="term" value="F:ATP-dependent protein folding chaperone"/>
    <property type="evidence" value="ECO:0007669"/>
    <property type="project" value="InterPro"/>
</dbReference>
<evidence type="ECO:0000313" key="11">
    <source>
        <dbReference type="Proteomes" id="UP000051497"/>
    </source>
</evidence>
<dbReference type="PANTHER" id="PTHR48102">
    <property type="entry name" value="ATP-DEPENDENT CLP PROTEASE ATP-BINDING SUBUNIT CLPX-LIKE, MITOCHONDRIAL-RELATED"/>
    <property type="match status" value="1"/>
</dbReference>
<dbReference type="GO" id="GO:0051082">
    <property type="term" value="F:unfolded protein binding"/>
    <property type="evidence" value="ECO:0007669"/>
    <property type="project" value="UniProtKB-UniRule"/>
</dbReference>
<dbReference type="InterPro" id="IPR004487">
    <property type="entry name" value="Clp_protease_ATP-bd_su_ClpX"/>
</dbReference>
<keyword evidence="1 6" id="KW-0479">Metal-binding</keyword>
<keyword evidence="5 6" id="KW-0143">Chaperone</keyword>
<feature type="binding site" evidence="6 7">
    <location>
        <position position="16"/>
    </location>
    <ligand>
        <name>Zn(2+)</name>
        <dbReference type="ChEBI" id="CHEBI:29105"/>
    </ligand>
</feature>
<dbReference type="SUPFAM" id="SSF57716">
    <property type="entry name" value="Glucocorticoid receptor-like (DNA-binding domain)"/>
    <property type="match status" value="1"/>
</dbReference>
<name>A0A0Q9YRU7_9GAMM</name>
<dbReference type="InterPro" id="IPR050052">
    <property type="entry name" value="ATP-dep_Clp_protease_ClpX"/>
</dbReference>
<feature type="binding site" evidence="6 7">
    <location>
        <position position="38"/>
    </location>
    <ligand>
        <name>Zn(2+)</name>
        <dbReference type="ChEBI" id="CHEBI:29105"/>
    </ligand>
</feature>
<evidence type="ECO:0000259" key="8">
    <source>
        <dbReference type="PROSITE" id="PS51902"/>
    </source>
</evidence>
<dbReference type="SMART" id="SM00382">
    <property type="entry name" value="AAA"/>
    <property type="match status" value="1"/>
</dbReference>
<evidence type="ECO:0000256" key="3">
    <source>
        <dbReference type="ARBA" id="ARBA00022833"/>
    </source>
</evidence>
<evidence type="ECO:0000256" key="7">
    <source>
        <dbReference type="PROSITE-ProRule" id="PRU01250"/>
    </source>
</evidence>
<dbReference type="PROSITE" id="PS51902">
    <property type="entry name" value="CLPX_ZB"/>
    <property type="match status" value="1"/>
</dbReference>
<evidence type="ECO:0000256" key="4">
    <source>
        <dbReference type="ARBA" id="ARBA00022840"/>
    </source>
</evidence>
<keyword evidence="3 6" id="KW-0862">Zinc</keyword>
<reference evidence="9" key="1">
    <citation type="submission" date="2015-09" db="EMBL/GenBank/DDBJ databases">
        <title>Draft Genome Sequences of Two Novel Amoeba-resistant Intranuclear Bacteria, Candidatus Berkiella cookevillensis and Candidatus Berkiella aquae.</title>
        <authorList>
            <person name="Mehari Y.T."/>
            <person name="Arivett B.A."/>
            <person name="Farone A.L."/>
            <person name="Gunderson J.H."/>
            <person name="Farone M.B."/>
        </authorList>
    </citation>
    <scope>NUCLEOTIDE SEQUENCE [LARGE SCALE GENOMIC DNA]</scope>
    <source>
        <strain evidence="9">HT99</strain>
    </source>
</reference>
<dbReference type="RefSeq" id="WP_075067154.1">
    <property type="nucleotide sequence ID" value="NZ_LKAJ02000001.1"/>
</dbReference>
<feature type="binding site" evidence="6">
    <location>
        <begin position="121"/>
        <end position="128"/>
    </location>
    <ligand>
        <name>ATP</name>
        <dbReference type="ChEBI" id="CHEBI:30616"/>
    </ligand>
</feature>
<dbReference type="InterPro" id="IPR059188">
    <property type="entry name" value="Znf_CLPX-like"/>
</dbReference>
<dbReference type="HAMAP" id="MF_00175">
    <property type="entry name" value="ClpX"/>
    <property type="match status" value="1"/>
</dbReference>
<dbReference type="Pfam" id="PF06689">
    <property type="entry name" value="zf-C4_ClpX"/>
    <property type="match status" value="1"/>
</dbReference>
<dbReference type="NCBIfam" id="NF003745">
    <property type="entry name" value="PRK05342.1"/>
    <property type="match status" value="1"/>
</dbReference>
<dbReference type="GO" id="GO:0016887">
    <property type="term" value="F:ATP hydrolysis activity"/>
    <property type="evidence" value="ECO:0007669"/>
    <property type="project" value="InterPro"/>
</dbReference>
<sequence length="428" mass="47020">MSQSGRGEDNGKLLYCSFCGKSQHEVRKLIAGPSVFICDECVELCNDIIREEIEESSSPTQSSQLPTPREIHAILDDYVVGQAKAKRILSVAVYNHYKRLQSNVKSEEVELGKSNILLVGPTGSGKTLLAETLARLLDVPFTIADATTLTEAGYVGEDVENIIQKLLQKCDYDVEKAQTGIVYIDEIDKISKKSENLSITRDVSGEGVQQALLKLIEGTVASVPPQGGRKHPQQEFLQVDTTNILFICGGAFAGLEKIIAERSDKGSIGFVAQVRSKKDTKALSESLAKVEPEDLIKYGLIPEFVGRLPVVATLEELDEDALVSILTEPKNALTKQYGRLFEMESVALEFRKEALRAVARKALERKTGARGLRSILEQALLDTMYDLPSMEGVSKVVIDEGFINGESGPLLMYENVEKPLLAQDKRES</sequence>
<dbReference type="SMART" id="SM00994">
    <property type="entry name" value="zf-C4_ClpX"/>
    <property type="match status" value="1"/>
</dbReference>
<comment type="similarity">
    <text evidence="6 7">Belongs to the ClpX chaperone family.</text>
</comment>
<dbReference type="FunFam" id="1.10.8.60:FF:000002">
    <property type="entry name" value="ATP-dependent Clp protease ATP-binding subunit ClpX"/>
    <property type="match status" value="1"/>
</dbReference>
<dbReference type="SUPFAM" id="SSF52540">
    <property type="entry name" value="P-loop containing nucleoside triphosphate hydrolases"/>
    <property type="match status" value="1"/>
</dbReference>
<evidence type="ECO:0000313" key="9">
    <source>
        <dbReference type="EMBL" id="KRG20418.1"/>
    </source>
</evidence>
<gene>
    <name evidence="6 9" type="primary">clpX</name>
    <name evidence="10" type="ORF">HT99x_009795</name>
    <name evidence="9" type="ORF">HT99x_02516</name>
</gene>
<dbReference type="Pfam" id="PF10431">
    <property type="entry name" value="ClpB_D2-small"/>
    <property type="match status" value="1"/>
</dbReference>
<proteinExistence type="inferred from homology"/>
<evidence type="ECO:0000256" key="6">
    <source>
        <dbReference type="HAMAP-Rule" id="MF_00175"/>
    </source>
</evidence>
<keyword evidence="2 6" id="KW-0547">Nucleotide-binding</keyword>
<feature type="binding site" evidence="6 7">
    <location>
        <position position="19"/>
    </location>
    <ligand>
        <name>Zn(2+)</name>
        <dbReference type="ChEBI" id="CHEBI:29105"/>
    </ligand>
</feature>
<reference evidence="10" key="2">
    <citation type="journal article" date="2016" name="Genome Announc.">
        <title>Draft Genome Sequences of Two Novel Amoeba-Resistant Intranuclear Bacteria, 'Candidatus Berkiella cookevillensis' and 'Candidatus Berkiella aquae'.</title>
        <authorList>
            <person name="Mehari Y.T."/>
            <person name="Arivett B.A."/>
            <person name="Farone A.L."/>
            <person name="Gunderson J.H."/>
            <person name="Farone M.B."/>
        </authorList>
    </citation>
    <scope>NUCLEOTIDE SEQUENCE</scope>
    <source>
        <strain evidence="10">HT99</strain>
    </source>
</reference>
<dbReference type="Proteomes" id="UP000051497">
    <property type="component" value="Unassembled WGS sequence"/>
</dbReference>
<dbReference type="Gene3D" id="6.20.220.10">
    <property type="entry name" value="ClpX chaperone, C4-type zinc finger domain"/>
    <property type="match status" value="1"/>
</dbReference>
<dbReference type="GO" id="GO:0008233">
    <property type="term" value="F:peptidase activity"/>
    <property type="evidence" value="ECO:0007669"/>
    <property type="project" value="UniProtKB-KW"/>
</dbReference>
<dbReference type="GO" id="GO:0051301">
    <property type="term" value="P:cell division"/>
    <property type="evidence" value="ECO:0007669"/>
    <property type="project" value="TreeGrafter"/>
</dbReference>
<keyword evidence="9" id="KW-0378">Hydrolase</keyword>
<dbReference type="InterPro" id="IPR019489">
    <property type="entry name" value="Clp_ATPase_C"/>
</dbReference>
<evidence type="ECO:0000313" key="10">
    <source>
        <dbReference type="EMBL" id="MCS5711726.1"/>
    </source>
</evidence>
<dbReference type="FunFam" id="3.40.50.300:FF:000005">
    <property type="entry name" value="ATP-dependent Clp protease ATP-binding subunit ClpX"/>
    <property type="match status" value="1"/>
</dbReference>
<reference evidence="10" key="3">
    <citation type="submission" date="2021-06" db="EMBL/GenBank/DDBJ databases">
        <title>Genomic Description and Analysis of Intracellular Bacteria, Candidatus Berkiella cookevillensis and Candidatus Berkiella aquae.</title>
        <authorList>
            <person name="Kidane D.T."/>
            <person name="Mehari Y.T."/>
            <person name="Rice F.C."/>
            <person name="Arivett B.A."/>
            <person name="Farone A.L."/>
            <person name="Berk S.G."/>
            <person name="Farone M.B."/>
        </authorList>
    </citation>
    <scope>NUCLEOTIDE SEQUENCE</scope>
    <source>
        <strain evidence="10">HT99</strain>
    </source>
</reference>
<dbReference type="NCBIfam" id="TIGR00382">
    <property type="entry name" value="clpX"/>
    <property type="match status" value="1"/>
</dbReference>
<comment type="function">
    <text evidence="6">ATP-dependent specificity component of the Clp protease. It directs the protease to specific substrates. Can perform chaperone functions in the absence of ClpP.</text>
</comment>
<dbReference type="PATRIC" id="fig|1590043.3.peg.2562"/>